<dbReference type="OrthoDB" id="1118890at2"/>
<dbReference type="HOGENOM" id="CLU_707362_0_0_10"/>
<name>A3UAX9_CROAH</name>
<feature type="transmembrane region" description="Helical" evidence="5">
    <location>
        <begin position="343"/>
        <end position="362"/>
    </location>
</feature>
<comment type="subcellular location">
    <subcellularLocation>
        <location evidence="1">Membrane</location>
        <topology evidence="1">Multi-pass membrane protein</topology>
    </subcellularLocation>
</comment>
<evidence type="ECO:0000313" key="7">
    <source>
        <dbReference type="EMBL" id="EAP86965.1"/>
    </source>
</evidence>
<dbReference type="Pfam" id="PF04932">
    <property type="entry name" value="Wzy_C"/>
    <property type="match status" value="1"/>
</dbReference>
<evidence type="ECO:0000256" key="2">
    <source>
        <dbReference type="ARBA" id="ARBA00022692"/>
    </source>
</evidence>
<dbReference type="InterPro" id="IPR051533">
    <property type="entry name" value="WaaL-like"/>
</dbReference>
<feature type="transmembrane region" description="Helical" evidence="5">
    <location>
        <begin position="113"/>
        <end position="133"/>
    </location>
</feature>
<feature type="transmembrane region" description="Helical" evidence="5">
    <location>
        <begin position="59"/>
        <end position="78"/>
    </location>
</feature>
<feature type="domain" description="O-antigen ligase-related" evidence="6">
    <location>
        <begin position="180"/>
        <end position="327"/>
    </location>
</feature>
<dbReference type="RefSeq" id="WP_013188346.1">
    <property type="nucleotide sequence ID" value="NC_014230.1"/>
</dbReference>
<reference evidence="7 8" key="1">
    <citation type="journal article" date="2010" name="J. Bacteriol.">
        <title>The complete genome sequence of Croceibacter atlanticus HTCC2559T.</title>
        <authorList>
            <person name="Oh H.M."/>
            <person name="Kang I."/>
            <person name="Ferriera S."/>
            <person name="Giovannoni S.J."/>
            <person name="Cho J.C."/>
        </authorList>
    </citation>
    <scope>NUCLEOTIDE SEQUENCE [LARGE SCALE GENOMIC DNA]</scope>
    <source>
        <strain evidence="8">ATCC BAA-628 / HTCC2559 / KCTC 12090</strain>
    </source>
</reference>
<feature type="transmembrane region" description="Helical" evidence="5">
    <location>
        <begin position="217"/>
        <end position="235"/>
    </location>
</feature>
<dbReference type="Proteomes" id="UP000002297">
    <property type="component" value="Chromosome"/>
</dbReference>
<sequence>MGFINLTIKWNVIKYTLYFLLIPIGYLNASLNWLVILLGPFLLYRIPKSLKVFRLEKNFLIALLFFLSIVIFSGIISIDPLYPVKNALNIISIILACYFVALRLKTKSELFDFLNSIFYTCVVFASILYFISFDGFTFNFIESDSFGKNSSAVILFIGLVVNLLRDQLIKSHLISIVFTLYFYVSIFFTASIKSIVVSTILILSFYVLKSSISLKKIFLNSFFTVLFIIVCIYFLKDTEYLNNYSVLRITSRLSVLFGGSSEIGYIDSEYMTGYRSYLISKGLSIFYENPIIGIGLENTRAYLGTYTHNNFVEILAGTGILGFGFFLYAILTIFWSTLKIYNIQLKVILIISLFCFMLIANAQRIYDNRFLMIFMFSFISIQNVINNEKQ</sequence>
<feature type="transmembrane region" description="Helical" evidence="5">
    <location>
        <begin position="84"/>
        <end position="101"/>
    </location>
</feature>
<proteinExistence type="predicted"/>
<evidence type="ECO:0000256" key="4">
    <source>
        <dbReference type="ARBA" id="ARBA00023136"/>
    </source>
</evidence>
<feature type="transmembrane region" description="Helical" evidence="5">
    <location>
        <begin position="15"/>
        <end position="38"/>
    </location>
</feature>
<dbReference type="GO" id="GO:0016020">
    <property type="term" value="C:membrane"/>
    <property type="evidence" value="ECO:0007669"/>
    <property type="project" value="UniProtKB-SubCell"/>
</dbReference>
<feature type="transmembrane region" description="Helical" evidence="5">
    <location>
        <begin position="176"/>
        <end position="205"/>
    </location>
</feature>
<keyword evidence="2 5" id="KW-0812">Transmembrane</keyword>
<evidence type="ECO:0000256" key="3">
    <source>
        <dbReference type="ARBA" id="ARBA00022989"/>
    </source>
</evidence>
<dbReference type="GeneID" id="89454318"/>
<accession>A3UAX9</accession>
<evidence type="ECO:0000313" key="8">
    <source>
        <dbReference type="Proteomes" id="UP000002297"/>
    </source>
</evidence>
<dbReference type="PANTHER" id="PTHR37422:SF13">
    <property type="entry name" value="LIPOPOLYSACCHARIDE BIOSYNTHESIS PROTEIN PA4999-RELATED"/>
    <property type="match status" value="1"/>
</dbReference>
<dbReference type="AlphaFoldDB" id="A3UAX9"/>
<keyword evidence="4 5" id="KW-0472">Membrane</keyword>
<dbReference type="PANTHER" id="PTHR37422">
    <property type="entry name" value="TEICHURONIC ACID BIOSYNTHESIS PROTEIN TUAE"/>
    <property type="match status" value="1"/>
</dbReference>
<dbReference type="KEGG" id="cat:CA2559_13033"/>
<protein>
    <submittedName>
        <fullName evidence="7">O-antigen polymerase (Wzy)</fullName>
    </submittedName>
</protein>
<dbReference type="STRING" id="216432.CA2559_13033"/>
<dbReference type="EMBL" id="CP002046">
    <property type="protein sequence ID" value="EAP86965.1"/>
    <property type="molecule type" value="Genomic_DNA"/>
</dbReference>
<evidence type="ECO:0000256" key="1">
    <source>
        <dbReference type="ARBA" id="ARBA00004141"/>
    </source>
</evidence>
<keyword evidence="3 5" id="KW-1133">Transmembrane helix</keyword>
<feature type="transmembrane region" description="Helical" evidence="5">
    <location>
        <begin position="314"/>
        <end position="337"/>
    </location>
</feature>
<keyword evidence="8" id="KW-1185">Reference proteome</keyword>
<organism evidence="7 8">
    <name type="scientific">Croceibacter atlanticus (strain ATCC BAA-628 / JCM 21780 / CIP 108009 / IAM 15332 / KCTC 12090 / HTCC2559)</name>
    <dbReference type="NCBI Taxonomy" id="216432"/>
    <lineage>
        <taxon>Bacteria</taxon>
        <taxon>Pseudomonadati</taxon>
        <taxon>Bacteroidota</taxon>
        <taxon>Flavobacteriia</taxon>
        <taxon>Flavobacteriales</taxon>
        <taxon>Flavobacteriaceae</taxon>
        <taxon>Croceibacter</taxon>
    </lineage>
</organism>
<feature type="transmembrane region" description="Helical" evidence="5">
    <location>
        <begin position="145"/>
        <end position="164"/>
    </location>
</feature>
<gene>
    <name evidence="7" type="ordered locus">CA2559_13033</name>
</gene>
<dbReference type="InterPro" id="IPR007016">
    <property type="entry name" value="O-antigen_ligase-rel_domated"/>
</dbReference>
<evidence type="ECO:0000256" key="5">
    <source>
        <dbReference type="SAM" id="Phobius"/>
    </source>
</evidence>
<evidence type="ECO:0000259" key="6">
    <source>
        <dbReference type="Pfam" id="PF04932"/>
    </source>
</evidence>